<proteinExistence type="predicted"/>
<accession>A0A9J6GNV4</accession>
<sequence>MYANREIQTLDSVRQAVNEDDDMPKFTKTTLWRLIKDINFNFDKRKRNLVLIERSNIIALRRRYLRAIKEFRRLGRWKSLMNLFDFPGMCDLSVAALFTRVSWHSRSVDTFLSSLLLLIHAKPIPRKGFAT</sequence>
<gene>
    <name evidence="1" type="ORF">HPB48_004850</name>
</gene>
<name>A0A9J6GNV4_HAELO</name>
<comment type="caution">
    <text evidence="1">The sequence shown here is derived from an EMBL/GenBank/DDBJ whole genome shotgun (WGS) entry which is preliminary data.</text>
</comment>
<dbReference type="AlphaFoldDB" id="A0A9J6GNV4"/>
<dbReference type="VEuPathDB" id="VectorBase:HLOH_059993"/>
<dbReference type="Proteomes" id="UP000821853">
    <property type="component" value="Chromosome 5"/>
</dbReference>
<keyword evidence="2" id="KW-1185">Reference proteome</keyword>
<dbReference type="EMBL" id="JABSTR010000007">
    <property type="protein sequence ID" value="KAH9376271.1"/>
    <property type="molecule type" value="Genomic_DNA"/>
</dbReference>
<organism evidence="1 2">
    <name type="scientific">Haemaphysalis longicornis</name>
    <name type="common">Bush tick</name>
    <dbReference type="NCBI Taxonomy" id="44386"/>
    <lineage>
        <taxon>Eukaryota</taxon>
        <taxon>Metazoa</taxon>
        <taxon>Ecdysozoa</taxon>
        <taxon>Arthropoda</taxon>
        <taxon>Chelicerata</taxon>
        <taxon>Arachnida</taxon>
        <taxon>Acari</taxon>
        <taxon>Parasitiformes</taxon>
        <taxon>Ixodida</taxon>
        <taxon>Ixodoidea</taxon>
        <taxon>Ixodidae</taxon>
        <taxon>Haemaphysalinae</taxon>
        <taxon>Haemaphysalis</taxon>
    </lineage>
</organism>
<evidence type="ECO:0000313" key="2">
    <source>
        <dbReference type="Proteomes" id="UP000821853"/>
    </source>
</evidence>
<evidence type="ECO:0000313" key="1">
    <source>
        <dbReference type="EMBL" id="KAH9376271.1"/>
    </source>
</evidence>
<protein>
    <submittedName>
        <fullName evidence="1">Uncharacterized protein</fullName>
    </submittedName>
</protein>
<reference evidence="1 2" key="1">
    <citation type="journal article" date="2020" name="Cell">
        <title>Large-Scale Comparative Analyses of Tick Genomes Elucidate Their Genetic Diversity and Vector Capacities.</title>
        <authorList>
            <consortium name="Tick Genome and Microbiome Consortium (TIGMIC)"/>
            <person name="Jia N."/>
            <person name="Wang J."/>
            <person name="Shi W."/>
            <person name="Du L."/>
            <person name="Sun Y."/>
            <person name="Zhan W."/>
            <person name="Jiang J.F."/>
            <person name="Wang Q."/>
            <person name="Zhang B."/>
            <person name="Ji P."/>
            <person name="Bell-Sakyi L."/>
            <person name="Cui X.M."/>
            <person name="Yuan T.T."/>
            <person name="Jiang B.G."/>
            <person name="Yang W.F."/>
            <person name="Lam T.T."/>
            <person name="Chang Q.C."/>
            <person name="Ding S.J."/>
            <person name="Wang X.J."/>
            <person name="Zhu J.G."/>
            <person name="Ruan X.D."/>
            <person name="Zhao L."/>
            <person name="Wei J.T."/>
            <person name="Ye R.Z."/>
            <person name="Que T.C."/>
            <person name="Du C.H."/>
            <person name="Zhou Y.H."/>
            <person name="Cheng J.X."/>
            <person name="Dai P.F."/>
            <person name="Guo W.B."/>
            <person name="Han X.H."/>
            <person name="Huang E.J."/>
            <person name="Li L.F."/>
            <person name="Wei W."/>
            <person name="Gao Y.C."/>
            <person name="Liu J.Z."/>
            <person name="Shao H.Z."/>
            <person name="Wang X."/>
            <person name="Wang C.C."/>
            <person name="Yang T.C."/>
            <person name="Huo Q.B."/>
            <person name="Li W."/>
            <person name="Chen H.Y."/>
            <person name="Chen S.E."/>
            <person name="Zhou L.G."/>
            <person name="Ni X.B."/>
            <person name="Tian J.H."/>
            <person name="Sheng Y."/>
            <person name="Liu T."/>
            <person name="Pan Y.S."/>
            <person name="Xia L.Y."/>
            <person name="Li J."/>
            <person name="Zhao F."/>
            <person name="Cao W.C."/>
        </authorList>
    </citation>
    <scope>NUCLEOTIDE SEQUENCE [LARGE SCALE GENOMIC DNA]</scope>
    <source>
        <strain evidence="1">HaeL-2018</strain>
    </source>
</reference>
<dbReference type="OrthoDB" id="10039611at2759"/>